<keyword evidence="9" id="KW-0808">Transferase</keyword>
<reference evidence="9" key="2">
    <citation type="journal article" date="2023" name="IMA Fungus">
        <title>Comparative genomic study of the Penicillium genus elucidates a diverse pangenome and 15 lateral gene transfer events.</title>
        <authorList>
            <person name="Petersen C."/>
            <person name="Sorensen T."/>
            <person name="Nielsen M.R."/>
            <person name="Sondergaard T.E."/>
            <person name="Sorensen J.L."/>
            <person name="Fitzpatrick D.A."/>
            <person name="Frisvad J.C."/>
            <person name="Nielsen K.L."/>
        </authorList>
    </citation>
    <scope>NUCLEOTIDE SEQUENCE</scope>
    <source>
        <strain evidence="9">IBT 22155</strain>
    </source>
</reference>
<dbReference type="InterPro" id="IPR038718">
    <property type="entry name" value="SNF2-like_sf"/>
</dbReference>
<keyword evidence="3" id="KW-0863">Zinc-finger</keyword>
<dbReference type="GO" id="GO:0008270">
    <property type="term" value="F:zinc ion binding"/>
    <property type="evidence" value="ECO:0007669"/>
    <property type="project" value="UniProtKB-KW"/>
</dbReference>
<dbReference type="GeneID" id="81400565"/>
<dbReference type="GO" id="GO:0016787">
    <property type="term" value="F:hydrolase activity"/>
    <property type="evidence" value="ECO:0007669"/>
    <property type="project" value="UniProtKB-KW"/>
</dbReference>
<evidence type="ECO:0000256" key="6">
    <source>
        <dbReference type="ARBA" id="ARBA00022840"/>
    </source>
</evidence>
<keyword evidence="2" id="KW-0547">Nucleotide-binding</keyword>
<feature type="region of interest" description="Disordered" evidence="7">
    <location>
        <begin position="958"/>
        <end position="994"/>
    </location>
</feature>
<dbReference type="PANTHER" id="PTHR45626:SF26">
    <property type="entry name" value="FAMILY HELICASE, PUTATIVE (AFU_ORTHOLOGUE AFUA_2G09120)-RELATED"/>
    <property type="match status" value="1"/>
</dbReference>
<keyword evidence="6" id="KW-0067">ATP-binding</keyword>
<feature type="region of interest" description="Disordered" evidence="7">
    <location>
        <begin position="655"/>
        <end position="713"/>
    </location>
</feature>
<feature type="compositionally biased region" description="Basic and acidic residues" evidence="7">
    <location>
        <begin position="1234"/>
        <end position="1243"/>
    </location>
</feature>
<dbReference type="InterPro" id="IPR014001">
    <property type="entry name" value="Helicase_ATP-bd"/>
</dbReference>
<dbReference type="GO" id="GO:0032259">
    <property type="term" value="P:methylation"/>
    <property type="evidence" value="ECO:0007669"/>
    <property type="project" value="UniProtKB-KW"/>
</dbReference>
<dbReference type="GO" id="GO:0008168">
    <property type="term" value="F:methyltransferase activity"/>
    <property type="evidence" value="ECO:0007669"/>
    <property type="project" value="UniProtKB-KW"/>
</dbReference>
<sequence>MLEGMSDRIPTVYARVKKGGGDECKIERQNNGKVREREEEQRRRVFYVGGIEGPPFTLKITGQGNQVPSFQATCGLQDAIVGKSKVWDSLLVQGPYEECEDAAGLDVDVRGVYNWLPECGTALGSLYRREDTTANRPPVFLFLDPAKIGPLDEDACVFAFEHNRRTGYDARMTIAELSPTWRAWDFVLCDGEHITLDTLQPGTQVSIGKHGCHNASVTLASLSTSTATISLPDVTTYWQSWDPEASARELKSLAWLFPKISAWSEFENWSEILCPGSSDHCHDLHDNCDICNPPGPTMIWVRDKANRMIPYENPQEAALYEHAIKTRPSPFLVSRRVNEHGDAELRFTLNVQALTHQAQGILVGAAGREAVKSHWRLLPHAYDMNHRNPAMFTLMNNKNDACALQPPNFMFKLRIEQLRSLNWMVSQEAADMEPFVEEEVEEAILPVMPWRAEVKATMPKVIRGGVLADEVGYGKTAIVLALIDAQWLEDYSRPVEGHGLIPTNATLIIVPNNMFDQWVSECKEFLGNRYRVLVISTTINRVTIWDVQDADIVIVPCDILGGDAYYDRLQRFTGARQISQEQRGPSGRNFESWFNDARASLRESVDILRTSGPEAMLQQLEARRRRVQETQAKPTYVPSQHLGGKAFAAAVAAANHGPGTNHGSGATEDSDSGLAPGFDDSDDPDYSNLDPLPRATGQRKRGQSKPKAVTDDRKEFNILKGHDQDWRTVRGAFFHAFKFNRVVIDEYTYARGKLEASLSSLQARSKWVLSGTPALDEFADIKSIALYLGLNLGIDDDGDCEGPTKNLRLRDIQRKYTKVETFQSYQAPRSNAWYKRRRELAQRFLDRYARQNASETQKIECQQTLVMIDPSSTEKKNYNRLFDALENKTKSVSGPVNSILSRNLPPKESLIMCSVITQVGKQSWIPTQKAMKNADTQAFQIRARIDSLISEAVTFWHREPEGPKGNHTAAASKKTTLKGKGKATETSPKDVSPTGCRDSLIAVTKDEFEVGLGEDFVRRLRLSFDSYDDRKVVEETGAKVDGLYQKALNTVRVCSERVRPTNRTGIDDAPAVAASIVRRDLGTEIIGQLKQAAKSLRQDRFNKHMLRISRGEIPRCEYEACSTSEVDANINIIEVCGHALCGHCLKTAKMTKCCPVDGCKAKFEASKVICRDDLINEGTTRSSKLDRLVPIIQNIPQNELVIVFIQTSTLVLVTSDALRNAGIEHRKITHRTRRITDFTEGPKPKQGSSKAPPRPKVLLLGLGSSMAAGLNLQCANHIIFLSPLIASTQREYDSGMTQAIGRARRHGQKRPIHVYHLLMKNTYDVSVYQSAHGGRLVERDGVPKLVPESEVRPEDIKYEGKEMPVKTGR</sequence>
<dbReference type="SUPFAM" id="SSF52540">
    <property type="entry name" value="P-loop containing nucleoside triphosphate hydrolases"/>
    <property type="match status" value="2"/>
</dbReference>
<feature type="region of interest" description="Disordered" evidence="7">
    <location>
        <begin position="1232"/>
        <end position="1254"/>
    </location>
</feature>
<evidence type="ECO:0000313" key="10">
    <source>
        <dbReference type="Proteomes" id="UP001149079"/>
    </source>
</evidence>
<keyword evidence="4" id="KW-0378">Hydrolase</keyword>
<keyword evidence="10" id="KW-1185">Reference proteome</keyword>
<accession>A0A9W9HIL7</accession>
<gene>
    <name evidence="9" type="ORF">N7515_000651</name>
</gene>
<keyword evidence="9" id="KW-0489">Methyltransferase</keyword>
<feature type="domain" description="Helicase ATP-binding" evidence="8">
    <location>
        <begin position="409"/>
        <end position="810"/>
    </location>
</feature>
<dbReference type="OrthoDB" id="423221at2759"/>
<comment type="caution">
    <text evidence="9">The sequence shown here is derived from an EMBL/GenBank/DDBJ whole genome shotgun (WGS) entry which is preliminary data.</text>
</comment>
<dbReference type="GO" id="GO:0005524">
    <property type="term" value="F:ATP binding"/>
    <property type="evidence" value="ECO:0007669"/>
    <property type="project" value="UniProtKB-KW"/>
</dbReference>
<dbReference type="GO" id="GO:0005634">
    <property type="term" value="C:nucleus"/>
    <property type="evidence" value="ECO:0007669"/>
    <property type="project" value="TreeGrafter"/>
</dbReference>
<name>A0A9W9HIL7_9EURO</name>
<evidence type="ECO:0000256" key="2">
    <source>
        <dbReference type="ARBA" id="ARBA00022741"/>
    </source>
</evidence>
<dbReference type="PANTHER" id="PTHR45626">
    <property type="entry name" value="TRANSCRIPTION TERMINATION FACTOR 2-RELATED"/>
    <property type="match status" value="1"/>
</dbReference>
<dbReference type="EMBL" id="JAPQKL010000001">
    <property type="protein sequence ID" value="KAJ5146087.1"/>
    <property type="molecule type" value="Genomic_DNA"/>
</dbReference>
<dbReference type="Proteomes" id="UP001149079">
    <property type="component" value="Unassembled WGS sequence"/>
</dbReference>
<dbReference type="GO" id="GO:0008094">
    <property type="term" value="F:ATP-dependent activity, acting on DNA"/>
    <property type="evidence" value="ECO:0007669"/>
    <property type="project" value="TreeGrafter"/>
</dbReference>
<dbReference type="InterPro" id="IPR017907">
    <property type="entry name" value="Znf_RING_CS"/>
</dbReference>
<proteinExistence type="predicted"/>
<protein>
    <submittedName>
        <fullName evidence="9">C-5 cytosine methyltransferase</fullName>
    </submittedName>
</protein>
<evidence type="ECO:0000256" key="7">
    <source>
        <dbReference type="SAM" id="MobiDB-lite"/>
    </source>
</evidence>
<evidence type="ECO:0000256" key="1">
    <source>
        <dbReference type="ARBA" id="ARBA00022723"/>
    </source>
</evidence>
<dbReference type="Gene3D" id="3.40.50.300">
    <property type="entry name" value="P-loop containing nucleotide triphosphate hydrolases"/>
    <property type="match status" value="1"/>
</dbReference>
<evidence type="ECO:0000313" key="9">
    <source>
        <dbReference type="EMBL" id="KAJ5146087.1"/>
    </source>
</evidence>
<dbReference type="SMART" id="SM00487">
    <property type="entry name" value="DEXDc"/>
    <property type="match status" value="1"/>
</dbReference>
<organism evidence="9 10">
    <name type="scientific">Penicillium bovifimosum</name>
    <dbReference type="NCBI Taxonomy" id="126998"/>
    <lineage>
        <taxon>Eukaryota</taxon>
        <taxon>Fungi</taxon>
        <taxon>Dikarya</taxon>
        <taxon>Ascomycota</taxon>
        <taxon>Pezizomycotina</taxon>
        <taxon>Eurotiomycetes</taxon>
        <taxon>Eurotiomycetidae</taxon>
        <taxon>Eurotiales</taxon>
        <taxon>Aspergillaceae</taxon>
        <taxon>Penicillium</taxon>
    </lineage>
</organism>
<evidence type="ECO:0000256" key="5">
    <source>
        <dbReference type="ARBA" id="ARBA00022833"/>
    </source>
</evidence>
<dbReference type="InterPro" id="IPR000330">
    <property type="entry name" value="SNF2_N"/>
</dbReference>
<dbReference type="PROSITE" id="PS00518">
    <property type="entry name" value="ZF_RING_1"/>
    <property type="match status" value="1"/>
</dbReference>
<keyword evidence="1" id="KW-0479">Metal-binding</keyword>
<dbReference type="Gene3D" id="3.40.50.10810">
    <property type="entry name" value="Tandem AAA-ATPase domain"/>
    <property type="match status" value="1"/>
</dbReference>
<evidence type="ECO:0000256" key="4">
    <source>
        <dbReference type="ARBA" id="ARBA00022801"/>
    </source>
</evidence>
<evidence type="ECO:0000259" key="8">
    <source>
        <dbReference type="SMART" id="SM00487"/>
    </source>
</evidence>
<keyword evidence="5" id="KW-0862">Zinc</keyword>
<dbReference type="CDD" id="cd18793">
    <property type="entry name" value="SF2_C_SNF"/>
    <property type="match status" value="1"/>
</dbReference>
<dbReference type="InterPro" id="IPR050628">
    <property type="entry name" value="SNF2_RAD54_helicase_TF"/>
</dbReference>
<reference evidence="9" key="1">
    <citation type="submission" date="2022-11" db="EMBL/GenBank/DDBJ databases">
        <authorList>
            <person name="Petersen C."/>
        </authorList>
    </citation>
    <scope>NUCLEOTIDE SEQUENCE</scope>
    <source>
        <strain evidence="9">IBT 22155</strain>
    </source>
</reference>
<evidence type="ECO:0000256" key="3">
    <source>
        <dbReference type="ARBA" id="ARBA00022771"/>
    </source>
</evidence>
<dbReference type="InterPro" id="IPR049730">
    <property type="entry name" value="SNF2/RAD54-like_C"/>
</dbReference>
<dbReference type="Pfam" id="PF00176">
    <property type="entry name" value="SNF2-rel_dom"/>
    <property type="match status" value="1"/>
</dbReference>
<dbReference type="GO" id="GO:0006281">
    <property type="term" value="P:DNA repair"/>
    <property type="evidence" value="ECO:0007669"/>
    <property type="project" value="TreeGrafter"/>
</dbReference>
<dbReference type="InterPro" id="IPR027417">
    <property type="entry name" value="P-loop_NTPase"/>
</dbReference>
<dbReference type="RefSeq" id="XP_056526561.1">
    <property type="nucleotide sequence ID" value="XM_056661395.1"/>
</dbReference>